<evidence type="ECO:0000313" key="3">
    <source>
        <dbReference type="Proteomes" id="UP001642409"/>
    </source>
</evidence>
<dbReference type="AlphaFoldDB" id="A0AA86PME3"/>
<dbReference type="EMBL" id="CAXDID020000338">
    <property type="protein sequence ID" value="CAL6079002.1"/>
    <property type="molecule type" value="Genomic_DNA"/>
</dbReference>
<name>A0AA86PME3_9EUKA</name>
<dbReference type="Proteomes" id="UP001642409">
    <property type="component" value="Unassembled WGS sequence"/>
</dbReference>
<keyword evidence="3" id="KW-1185">Reference proteome</keyword>
<organism evidence="1">
    <name type="scientific">Hexamita inflata</name>
    <dbReference type="NCBI Taxonomy" id="28002"/>
    <lineage>
        <taxon>Eukaryota</taxon>
        <taxon>Metamonada</taxon>
        <taxon>Diplomonadida</taxon>
        <taxon>Hexamitidae</taxon>
        <taxon>Hexamitinae</taxon>
        <taxon>Hexamita</taxon>
    </lineage>
</organism>
<protein>
    <submittedName>
        <fullName evidence="2">Hypothetical_protein</fullName>
    </submittedName>
</protein>
<proteinExistence type="predicted"/>
<evidence type="ECO:0000313" key="2">
    <source>
        <dbReference type="EMBL" id="CAL6079002.1"/>
    </source>
</evidence>
<reference evidence="2 3" key="2">
    <citation type="submission" date="2024-07" db="EMBL/GenBank/DDBJ databases">
        <authorList>
            <person name="Akdeniz Z."/>
        </authorList>
    </citation>
    <scope>NUCLEOTIDE SEQUENCE [LARGE SCALE GENOMIC DNA]</scope>
</reference>
<reference evidence="1" key="1">
    <citation type="submission" date="2023-06" db="EMBL/GenBank/DDBJ databases">
        <authorList>
            <person name="Kurt Z."/>
        </authorList>
    </citation>
    <scope>NUCLEOTIDE SEQUENCE</scope>
</reference>
<comment type="caution">
    <text evidence="1">The sequence shown here is derived from an EMBL/GenBank/DDBJ whole genome shotgun (WGS) entry which is preliminary data.</text>
</comment>
<dbReference type="EMBL" id="CATOUU010000668">
    <property type="protein sequence ID" value="CAI9939813.1"/>
    <property type="molecule type" value="Genomic_DNA"/>
</dbReference>
<evidence type="ECO:0000313" key="1">
    <source>
        <dbReference type="EMBL" id="CAI9939813.1"/>
    </source>
</evidence>
<gene>
    <name evidence="1" type="ORF">HINF_LOCUS27458</name>
    <name evidence="2" type="ORF">HINF_LOCUS59173</name>
</gene>
<sequence length="141" mass="16587">MTHLRSQYVKLRWQHDWSHSKPTLLFSQCEQLHISSQCSSVFQRPQNSFSRDNEVEIIPLIQFCVNRRGNRNLILFIFLATFQDSGIFQSASQLHNGCKNKSRVLIFIIGRNQNNRMNLSTQIFYILKSNPYITQSIYCTL</sequence>
<accession>A0AA86PME3</accession>